<dbReference type="SUPFAM" id="SSF64356">
    <property type="entry name" value="SNARE-like"/>
    <property type="match status" value="1"/>
</dbReference>
<evidence type="ECO:0000313" key="6">
    <source>
        <dbReference type="EMBL" id="KAG2216322.1"/>
    </source>
</evidence>
<dbReference type="InterPro" id="IPR001680">
    <property type="entry name" value="WD40_rpt"/>
</dbReference>
<dbReference type="PROSITE" id="PS50181">
    <property type="entry name" value="FBOX"/>
    <property type="match status" value="1"/>
</dbReference>
<comment type="caution">
    <text evidence="6">The sequence shown here is derived from an EMBL/GenBank/DDBJ whole genome shotgun (WGS) entry which is preliminary data.</text>
</comment>
<dbReference type="PRINTS" id="PR00320">
    <property type="entry name" value="GPROTEINBRPT"/>
</dbReference>
<evidence type="ECO:0000313" key="7">
    <source>
        <dbReference type="Proteomes" id="UP000646827"/>
    </source>
</evidence>
<dbReference type="Gene3D" id="3.30.450.70">
    <property type="match status" value="1"/>
</dbReference>
<dbReference type="SUPFAM" id="SSF50978">
    <property type="entry name" value="WD40 repeat-like"/>
    <property type="match status" value="1"/>
</dbReference>
<gene>
    <name evidence="6" type="ORF">INT45_006519</name>
</gene>
<evidence type="ECO:0000259" key="5">
    <source>
        <dbReference type="PROSITE" id="PS50181"/>
    </source>
</evidence>
<dbReference type="OrthoDB" id="19711at2759"/>
<evidence type="ECO:0000256" key="3">
    <source>
        <dbReference type="PROSITE-ProRule" id="PRU00221"/>
    </source>
</evidence>
<accession>A0A8H7VEW4</accession>
<dbReference type="InterPro" id="IPR001810">
    <property type="entry name" value="F-box_dom"/>
</dbReference>
<dbReference type="PROSITE" id="PS50082">
    <property type="entry name" value="WD_REPEATS_2"/>
    <property type="match status" value="5"/>
</dbReference>
<dbReference type="InterPro" id="IPR011012">
    <property type="entry name" value="Longin-like_dom_sf"/>
</dbReference>
<keyword evidence="7" id="KW-1185">Reference proteome</keyword>
<name>A0A8H7VEW4_9FUNG</name>
<dbReference type="GO" id="GO:0005737">
    <property type="term" value="C:cytoplasm"/>
    <property type="evidence" value="ECO:0007669"/>
    <property type="project" value="GOC"/>
</dbReference>
<dbReference type="PANTHER" id="PTHR19879">
    <property type="entry name" value="TRANSCRIPTION INITIATION FACTOR TFIID"/>
    <property type="match status" value="1"/>
</dbReference>
<protein>
    <recommendedName>
        <fullName evidence="5">F-box domain-containing protein</fullName>
    </recommendedName>
</protein>
<feature type="repeat" description="WD" evidence="3">
    <location>
        <begin position="281"/>
        <end position="320"/>
    </location>
</feature>
<dbReference type="InterPro" id="IPR036322">
    <property type="entry name" value="WD40_repeat_dom_sf"/>
</dbReference>
<dbReference type="AlphaFoldDB" id="A0A8H7VEW4"/>
<dbReference type="Pfam" id="PF04628">
    <property type="entry name" value="Sedlin_N"/>
    <property type="match status" value="1"/>
</dbReference>
<dbReference type="GO" id="GO:0006888">
    <property type="term" value="P:endoplasmic reticulum to Golgi vesicle-mediated transport"/>
    <property type="evidence" value="ECO:0007669"/>
    <property type="project" value="InterPro"/>
</dbReference>
<dbReference type="Pfam" id="PF12937">
    <property type="entry name" value="F-box-like"/>
    <property type="match status" value="1"/>
</dbReference>
<sequence length="578" mass="66630">MLSQDSIIQPRSIRQRLLRCLRRSTFTLTLRSSNSTLSVNEKTEERPSTLSITTCSSSSSSIPPNTRNSKNQYDSHMSIDKILIDEGFHQSQQKLSLLSRASSGLLEEKIDYIGQLPVEIAHSILYYCDYKTLLILNQVSSYWYSISQDSTLWRNLYMTHPHWNNTKKRHSIITTTNYRYLYQQRYLLDQRWKNGDKQDRTMIGHSDSIYCIQFDHEKIITGSRDRTIKCWNMKGECTQTLTGHYASVLCLQYDNEIMVSGSSDHTILIWNMNTFEMIRRMHGHASGVLDVGFDKHIIASCSKDATIRIWNRENGELIRTLQGHRGPVNAIQFRGSKLVSASGDAIIKLWDIDTGQCLRDFVGHSRGLACIRFDGKKIVSGSNDNKIKVWNAETGECILTCTGHTGLVRALHFDQDKIEKCYIIFNLVIQVGYLMLCLMKQKLSGATDNPIYETDIIPSSRSSSLIDNSRRDDHKHLNQFIVHAALDVVEEVQWNTQAMYLKSVDRFNEQYVSAFVTANNVKFMLLHDQKSEDSIKNFFTEVYEVYVKILMNPFYEKNAPITNPQFDNRVKLVARRFL</sequence>
<keyword evidence="1 3" id="KW-0853">WD repeat</keyword>
<dbReference type="CDD" id="cd14825">
    <property type="entry name" value="TRAPPC2_sedlin"/>
    <property type="match status" value="1"/>
</dbReference>
<dbReference type="SUPFAM" id="SSF81383">
    <property type="entry name" value="F-box domain"/>
    <property type="match status" value="1"/>
</dbReference>
<dbReference type="InterPro" id="IPR036047">
    <property type="entry name" value="F-box-like_dom_sf"/>
</dbReference>
<keyword evidence="2" id="KW-0677">Repeat</keyword>
<feature type="repeat" description="WD" evidence="3">
    <location>
        <begin position="241"/>
        <end position="280"/>
    </location>
</feature>
<dbReference type="InterPro" id="IPR020472">
    <property type="entry name" value="WD40_PAC1"/>
</dbReference>
<feature type="domain" description="F-box" evidence="5">
    <location>
        <begin position="110"/>
        <end position="156"/>
    </location>
</feature>
<reference evidence="6 7" key="1">
    <citation type="submission" date="2020-12" db="EMBL/GenBank/DDBJ databases">
        <title>Metabolic potential, ecology and presence of endohyphal bacteria is reflected in genomic diversity of Mucoromycotina.</title>
        <authorList>
            <person name="Muszewska A."/>
            <person name="Okrasinska A."/>
            <person name="Steczkiewicz K."/>
            <person name="Drgas O."/>
            <person name="Orlowska M."/>
            <person name="Perlinska-Lenart U."/>
            <person name="Aleksandrzak-Piekarczyk T."/>
            <person name="Szatraj K."/>
            <person name="Zielenkiewicz U."/>
            <person name="Pilsyk S."/>
            <person name="Malc E."/>
            <person name="Mieczkowski P."/>
            <person name="Kruszewska J.S."/>
            <person name="Biernat P."/>
            <person name="Pawlowska J."/>
        </authorList>
    </citation>
    <scope>NUCLEOTIDE SEQUENCE [LARGE SCALE GENOMIC DNA]</scope>
    <source>
        <strain evidence="6 7">CBS 142.35</strain>
    </source>
</reference>
<dbReference type="CDD" id="cd00200">
    <property type="entry name" value="WD40"/>
    <property type="match status" value="1"/>
</dbReference>
<dbReference type="Proteomes" id="UP000646827">
    <property type="component" value="Unassembled WGS sequence"/>
</dbReference>
<dbReference type="Pfam" id="PF00400">
    <property type="entry name" value="WD40"/>
    <property type="match status" value="5"/>
</dbReference>
<feature type="region of interest" description="Disordered" evidence="4">
    <location>
        <begin position="38"/>
        <end position="72"/>
    </location>
</feature>
<dbReference type="Gene3D" id="1.20.1280.50">
    <property type="match status" value="1"/>
</dbReference>
<dbReference type="PROSITE" id="PS00678">
    <property type="entry name" value="WD_REPEATS_1"/>
    <property type="match status" value="3"/>
</dbReference>
<feature type="repeat" description="WD" evidence="3">
    <location>
        <begin position="321"/>
        <end position="360"/>
    </location>
</feature>
<evidence type="ECO:0000256" key="4">
    <source>
        <dbReference type="SAM" id="MobiDB-lite"/>
    </source>
</evidence>
<dbReference type="EMBL" id="JAEPRB010000422">
    <property type="protein sequence ID" value="KAG2216322.1"/>
    <property type="molecule type" value="Genomic_DNA"/>
</dbReference>
<dbReference type="SMART" id="SM00320">
    <property type="entry name" value="WD40"/>
    <property type="match status" value="6"/>
</dbReference>
<dbReference type="PANTHER" id="PTHR19879:SF9">
    <property type="entry name" value="TRANSCRIPTION INITIATION FACTOR TFIID SUBUNIT 5"/>
    <property type="match status" value="1"/>
</dbReference>
<feature type="repeat" description="WD" evidence="3">
    <location>
        <begin position="361"/>
        <end position="400"/>
    </location>
</feature>
<dbReference type="SMART" id="SM00256">
    <property type="entry name" value="FBOX"/>
    <property type="match status" value="1"/>
</dbReference>
<dbReference type="InterPro" id="IPR006722">
    <property type="entry name" value="Sedlin"/>
</dbReference>
<evidence type="ECO:0000256" key="2">
    <source>
        <dbReference type="ARBA" id="ARBA00022737"/>
    </source>
</evidence>
<dbReference type="PROSITE" id="PS50294">
    <property type="entry name" value="WD_REPEATS_REGION"/>
    <property type="match status" value="5"/>
</dbReference>
<dbReference type="InterPro" id="IPR015943">
    <property type="entry name" value="WD40/YVTN_repeat-like_dom_sf"/>
</dbReference>
<feature type="repeat" description="WD" evidence="3">
    <location>
        <begin position="202"/>
        <end position="234"/>
    </location>
</feature>
<proteinExistence type="predicted"/>
<dbReference type="Gene3D" id="2.130.10.10">
    <property type="entry name" value="YVTN repeat-like/Quinoprotein amine dehydrogenase"/>
    <property type="match status" value="2"/>
</dbReference>
<organism evidence="6 7">
    <name type="scientific">Circinella minor</name>
    <dbReference type="NCBI Taxonomy" id="1195481"/>
    <lineage>
        <taxon>Eukaryota</taxon>
        <taxon>Fungi</taxon>
        <taxon>Fungi incertae sedis</taxon>
        <taxon>Mucoromycota</taxon>
        <taxon>Mucoromycotina</taxon>
        <taxon>Mucoromycetes</taxon>
        <taxon>Mucorales</taxon>
        <taxon>Lichtheimiaceae</taxon>
        <taxon>Circinella</taxon>
    </lineage>
</organism>
<evidence type="ECO:0000256" key="1">
    <source>
        <dbReference type="ARBA" id="ARBA00022574"/>
    </source>
</evidence>
<dbReference type="InterPro" id="IPR019775">
    <property type="entry name" value="WD40_repeat_CS"/>
</dbReference>
<feature type="compositionally biased region" description="Low complexity" evidence="4">
    <location>
        <begin position="48"/>
        <end position="69"/>
    </location>
</feature>